<accession>A0A8J4QA09</accession>
<dbReference type="PANTHER" id="PTHR42685:SF22">
    <property type="entry name" value="CONDITIONED MEDIUM FACTOR RECEPTOR 1"/>
    <property type="match status" value="1"/>
</dbReference>
<proteinExistence type="predicted"/>
<dbReference type="OrthoDB" id="424974at2759"/>
<dbReference type="InterPro" id="IPR050407">
    <property type="entry name" value="Geranylgeranyl_reductase"/>
</dbReference>
<protein>
    <recommendedName>
        <fullName evidence="1">FAD-binding domain-containing protein</fullName>
    </recommendedName>
</protein>
<dbReference type="InterPro" id="IPR002938">
    <property type="entry name" value="FAD-bd"/>
</dbReference>
<comment type="caution">
    <text evidence="2">The sequence shown here is derived from an EMBL/GenBank/DDBJ whole genome shotgun (WGS) entry which is preliminary data.</text>
</comment>
<dbReference type="Proteomes" id="UP000695562">
    <property type="component" value="Unassembled WGS sequence"/>
</dbReference>
<dbReference type="NCBIfam" id="TIGR02032">
    <property type="entry name" value="GG-red-SF"/>
    <property type="match status" value="1"/>
</dbReference>
<evidence type="ECO:0000313" key="3">
    <source>
        <dbReference type="Proteomes" id="UP000695562"/>
    </source>
</evidence>
<gene>
    <name evidence="2" type="ORF">CYY_000943</name>
</gene>
<dbReference type="Pfam" id="PF01494">
    <property type="entry name" value="FAD_binding_3"/>
    <property type="match status" value="1"/>
</dbReference>
<sequence>MDNVVEKIAKITKVLAENPAAKKVLENKFVQEHKYVAAATTFGVGVAAAASIYKVATNEGKRYNYDAIPNLSFDDEEIYDVACIGAGPSGSVLGFYLAREGRKVALLEKKEFPRDKFCGDAVATMAQDILREMGVMKEIVDENLGHFSQNGGFVSPNGNSFIGNSAKELKRDAKYNRGAIIAIKRIHLDEKVAKAAKRMGANLFENTTVENATFDRLTGLWTVECVDSRTTDSENPTKITYKARVLICADGSPSNSARRMGYVNTEPNGICSRAYVKNNTTFRYDGVVFYPPSLLPGYCAIIREARDELNYLAYIIPGGKAKIEDLSKFHHQYMTEDPFISKALGPNPEIERMKAAPLRLGGIKKSYDDHLLIVGDAAGFIDPLTGEGIQYAMEGSRLAAQVLIQAFNERDLSHQSLKRYQNAWMDKFGHEFSMSMTMSLFLYRFPIVLDAAASLIEKRGSRFLAEWAAVMTGMKPKTWFLRPDVGPLIFLEIISECFKRAFGKKKAITN</sequence>
<evidence type="ECO:0000313" key="2">
    <source>
        <dbReference type="EMBL" id="KAF2077756.1"/>
    </source>
</evidence>
<dbReference type="AlphaFoldDB" id="A0A8J4QA09"/>
<dbReference type="InterPro" id="IPR036188">
    <property type="entry name" value="FAD/NAD-bd_sf"/>
</dbReference>
<dbReference type="GO" id="GO:0071949">
    <property type="term" value="F:FAD binding"/>
    <property type="evidence" value="ECO:0007669"/>
    <property type="project" value="InterPro"/>
</dbReference>
<dbReference type="PRINTS" id="PR00420">
    <property type="entry name" value="RNGMNOXGNASE"/>
</dbReference>
<dbReference type="PANTHER" id="PTHR42685">
    <property type="entry name" value="GERANYLGERANYL DIPHOSPHATE REDUCTASE"/>
    <property type="match status" value="1"/>
</dbReference>
<organism evidence="2 3">
    <name type="scientific">Polysphondylium violaceum</name>
    <dbReference type="NCBI Taxonomy" id="133409"/>
    <lineage>
        <taxon>Eukaryota</taxon>
        <taxon>Amoebozoa</taxon>
        <taxon>Evosea</taxon>
        <taxon>Eumycetozoa</taxon>
        <taxon>Dictyostelia</taxon>
        <taxon>Dictyosteliales</taxon>
        <taxon>Dictyosteliaceae</taxon>
        <taxon>Polysphondylium</taxon>
    </lineage>
</organism>
<dbReference type="InterPro" id="IPR011777">
    <property type="entry name" value="Geranylgeranyl_Rdtase_fam"/>
</dbReference>
<dbReference type="EMBL" id="AJWJ01000020">
    <property type="protein sequence ID" value="KAF2077756.1"/>
    <property type="molecule type" value="Genomic_DNA"/>
</dbReference>
<reference evidence="2" key="1">
    <citation type="submission" date="2020-01" db="EMBL/GenBank/DDBJ databases">
        <title>Development of genomics and gene disruption for Polysphondylium violaceum indicates a role for the polyketide synthase stlB in stalk morphogenesis.</title>
        <authorList>
            <person name="Narita B."/>
            <person name="Kawabe Y."/>
            <person name="Kin K."/>
            <person name="Saito T."/>
            <person name="Gibbs R."/>
            <person name="Kuspa A."/>
            <person name="Muzny D."/>
            <person name="Queller D."/>
            <person name="Richards S."/>
            <person name="Strassman J."/>
            <person name="Sucgang R."/>
            <person name="Worley K."/>
            <person name="Schaap P."/>
        </authorList>
    </citation>
    <scope>NUCLEOTIDE SEQUENCE</scope>
    <source>
        <strain evidence="2">QSvi11</strain>
    </source>
</reference>
<evidence type="ECO:0000259" key="1">
    <source>
        <dbReference type="Pfam" id="PF01494"/>
    </source>
</evidence>
<dbReference type="GO" id="GO:0016628">
    <property type="term" value="F:oxidoreductase activity, acting on the CH-CH group of donors, NAD or NADP as acceptor"/>
    <property type="evidence" value="ECO:0007669"/>
    <property type="project" value="InterPro"/>
</dbReference>
<keyword evidence="3" id="KW-1185">Reference proteome</keyword>
<name>A0A8J4QA09_9MYCE</name>
<dbReference type="Gene3D" id="3.50.50.60">
    <property type="entry name" value="FAD/NAD(P)-binding domain"/>
    <property type="match status" value="1"/>
</dbReference>
<dbReference type="SUPFAM" id="SSF51905">
    <property type="entry name" value="FAD/NAD(P)-binding domain"/>
    <property type="match status" value="1"/>
</dbReference>
<feature type="domain" description="FAD-binding" evidence="1">
    <location>
        <begin position="79"/>
        <end position="410"/>
    </location>
</feature>